<dbReference type="AlphaFoldDB" id="A0A0A9HKV8"/>
<evidence type="ECO:0000313" key="1">
    <source>
        <dbReference type="EMBL" id="JAE37795.1"/>
    </source>
</evidence>
<organism evidence="1">
    <name type="scientific">Arundo donax</name>
    <name type="common">Giant reed</name>
    <name type="synonym">Donax arundinaceus</name>
    <dbReference type="NCBI Taxonomy" id="35708"/>
    <lineage>
        <taxon>Eukaryota</taxon>
        <taxon>Viridiplantae</taxon>
        <taxon>Streptophyta</taxon>
        <taxon>Embryophyta</taxon>
        <taxon>Tracheophyta</taxon>
        <taxon>Spermatophyta</taxon>
        <taxon>Magnoliopsida</taxon>
        <taxon>Liliopsida</taxon>
        <taxon>Poales</taxon>
        <taxon>Poaceae</taxon>
        <taxon>PACMAD clade</taxon>
        <taxon>Arundinoideae</taxon>
        <taxon>Arundineae</taxon>
        <taxon>Arundo</taxon>
    </lineage>
</organism>
<name>A0A0A9HKV8_ARUDO</name>
<proteinExistence type="predicted"/>
<reference evidence="1" key="2">
    <citation type="journal article" date="2015" name="Data Brief">
        <title>Shoot transcriptome of the giant reed, Arundo donax.</title>
        <authorList>
            <person name="Barrero R.A."/>
            <person name="Guerrero F.D."/>
            <person name="Moolhuijzen P."/>
            <person name="Goolsby J.A."/>
            <person name="Tidwell J."/>
            <person name="Bellgard S.E."/>
            <person name="Bellgard M.I."/>
        </authorList>
    </citation>
    <scope>NUCLEOTIDE SEQUENCE</scope>
    <source>
        <tissue evidence="1">Shoot tissue taken approximately 20 cm above the soil surface</tissue>
    </source>
</reference>
<protein>
    <submittedName>
        <fullName evidence="1">Uncharacterized protein</fullName>
    </submittedName>
</protein>
<accession>A0A0A9HKV8</accession>
<sequence>MCAIKCQFAQKYPLVNTTKSHTLLVGKYRVPWLLNKVWTTLHNPQRRDVKNSKIINGWGLI</sequence>
<reference evidence="1" key="1">
    <citation type="submission" date="2014-09" db="EMBL/GenBank/DDBJ databases">
        <authorList>
            <person name="Magalhaes I.L.F."/>
            <person name="Oliveira U."/>
            <person name="Santos F.R."/>
            <person name="Vidigal T.H.D.A."/>
            <person name="Brescovit A.D."/>
            <person name="Santos A.J."/>
        </authorList>
    </citation>
    <scope>NUCLEOTIDE SEQUENCE</scope>
    <source>
        <tissue evidence="1">Shoot tissue taken approximately 20 cm above the soil surface</tissue>
    </source>
</reference>
<dbReference type="EMBL" id="GBRH01160101">
    <property type="protein sequence ID" value="JAE37795.1"/>
    <property type="molecule type" value="Transcribed_RNA"/>
</dbReference>